<dbReference type="InterPro" id="IPR006664">
    <property type="entry name" value="OMP_bac"/>
</dbReference>
<proteinExistence type="predicted"/>
<dbReference type="CDD" id="cd07185">
    <property type="entry name" value="OmpA_C-like"/>
    <property type="match status" value="1"/>
</dbReference>
<dbReference type="SUPFAM" id="SSF103088">
    <property type="entry name" value="OmpA-like"/>
    <property type="match status" value="1"/>
</dbReference>
<dbReference type="Gene3D" id="3.30.1330.60">
    <property type="entry name" value="OmpA-like domain"/>
    <property type="match status" value="1"/>
</dbReference>
<dbReference type="HOGENOM" id="CLU_047813_0_0_0"/>
<evidence type="ECO:0000256" key="5">
    <source>
        <dbReference type="SAM" id="MobiDB-lite"/>
    </source>
</evidence>
<gene>
    <name evidence="7" type="ordered locus">Acid_4890</name>
</gene>
<dbReference type="InterPro" id="IPR006665">
    <property type="entry name" value="OmpA-like"/>
</dbReference>
<sequence>MSDSMFGSLLNMLDKHTVGEVASALGQPQTSVARGMESSIAAILGGLAGKAEDTGALRRILDIVPSTSGPISWAQIASGVADPDSSFMAIGKRLLPSIFGSGEKTVTSAISRESALPSGTVATLLSMAAPVVMSFISKQVRDGGMTMGGLAAALQRESATIKRALPAGLGDLFWPTRETASTVSPVVAQTVQKETSSNWLPVLAIAGLGLGLLWFLAPRHRPTVAQIVPSVPIGTANRFAVPVAKTCVLPANVKLPEGGAAARLLTFIQSPESRNTTWFTMDQIAFDSGSATLKPASQTQLNNIATVLNNCPGVRLDIAGYTDNVGSAESNLRLSRNRANSVVAVLVKEGVPRERFNAEGYGEEDPVADNSIEQGRAQNRRVAMRVAP</sequence>
<dbReference type="InParanoid" id="Q01WW6"/>
<dbReference type="PRINTS" id="PR01021">
    <property type="entry name" value="OMPADOMAIN"/>
</dbReference>
<dbReference type="OrthoDB" id="9782229at2"/>
<dbReference type="eggNOG" id="COG5403">
    <property type="taxonomic scope" value="Bacteria"/>
</dbReference>
<dbReference type="GO" id="GO:0009279">
    <property type="term" value="C:cell outer membrane"/>
    <property type="evidence" value="ECO:0007669"/>
    <property type="project" value="UniProtKB-SubCell"/>
</dbReference>
<evidence type="ECO:0000256" key="3">
    <source>
        <dbReference type="ARBA" id="ARBA00023237"/>
    </source>
</evidence>
<dbReference type="Pfam" id="PF06078">
    <property type="entry name" value="DUF937"/>
    <property type="match status" value="1"/>
</dbReference>
<comment type="subcellular location">
    <subcellularLocation>
        <location evidence="1">Cell outer membrane</location>
    </subcellularLocation>
</comment>
<dbReference type="STRING" id="234267.Acid_4890"/>
<accession>Q01WW6</accession>
<evidence type="ECO:0000313" key="7">
    <source>
        <dbReference type="EMBL" id="ABJ85849.1"/>
    </source>
</evidence>
<evidence type="ECO:0000256" key="2">
    <source>
        <dbReference type="ARBA" id="ARBA00023136"/>
    </source>
</evidence>
<evidence type="ECO:0000256" key="1">
    <source>
        <dbReference type="ARBA" id="ARBA00004442"/>
    </source>
</evidence>
<reference evidence="7" key="1">
    <citation type="submission" date="2006-10" db="EMBL/GenBank/DDBJ databases">
        <title>Complete sequence of Solibacter usitatus Ellin6076.</title>
        <authorList>
            <consortium name="US DOE Joint Genome Institute"/>
            <person name="Copeland A."/>
            <person name="Lucas S."/>
            <person name="Lapidus A."/>
            <person name="Barry K."/>
            <person name="Detter J.C."/>
            <person name="Glavina del Rio T."/>
            <person name="Hammon N."/>
            <person name="Israni S."/>
            <person name="Dalin E."/>
            <person name="Tice H."/>
            <person name="Pitluck S."/>
            <person name="Thompson L.S."/>
            <person name="Brettin T."/>
            <person name="Bruce D."/>
            <person name="Han C."/>
            <person name="Tapia R."/>
            <person name="Gilna P."/>
            <person name="Schmutz J."/>
            <person name="Larimer F."/>
            <person name="Land M."/>
            <person name="Hauser L."/>
            <person name="Kyrpides N."/>
            <person name="Mikhailova N."/>
            <person name="Janssen P.H."/>
            <person name="Kuske C.R."/>
            <person name="Richardson P."/>
        </authorList>
    </citation>
    <scope>NUCLEOTIDE SEQUENCE</scope>
    <source>
        <strain evidence="7">Ellin6076</strain>
    </source>
</reference>
<dbReference type="PANTHER" id="PTHR30329:SF21">
    <property type="entry name" value="LIPOPROTEIN YIAD-RELATED"/>
    <property type="match status" value="1"/>
</dbReference>
<dbReference type="AlphaFoldDB" id="Q01WW6"/>
<keyword evidence="3" id="KW-0998">Cell outer membrane</keyword>
<evidence type="ECO:0000259" key="6">
    <source>
        <dbReference type="PROSITE" id="PS51123"/>
    </source>
</evidence>
<feature type="compositionally biased region" description="Basic residues" evidence="5">
    <location>
        <begin position="378"/>
        <end position="388"/>
    </location>
</feature>
<dbReference type="Pfam" id="PF00691">
    <property type="entry name" value="OmpA"/>
    <property type="match status" value="1"/>
</dbReference>
<dbReference type="eggNOG" id="COG2885">
    <property type="taxonomic scope" value="Bacteria"/>
</dbReference>
<dbReference type="InterPro" id="IPR009282">
    <property type="entry name" value="DUF937"/>
</dbReference>
<name>Q01WW6_SOLUE</name>
<organism evidence="7">
    <name type="scientific">Solibacter usitatus (strain Ellin6076)</name>
    <dbReference type="NCBI Taxonomy" id="234267"/>
    <lineage>
        <taxon>Bacteria</taxon>
        <taxon>Pseudomonadati</taxon>
        <taxon>Acidobacteriota</taxon>
        <taxon>Terriglobia</taxon>
        <taxon>Bryobacterales</taxon>
        <taxon>Solibacteraceae</taxon>
        <taxon>Candidatus Solibacter</taxon>
    </lineage>
</organism>
<feature type="domain" description="OmpA-like" evidence="6">
    <location>
        <begin position="273"/>
        <end position="388"/>
    </location>
</feature>
<dbReference type="EMBL" id="CP000473">
    <property type="protein sequence ID" value="ABJ85849.1"/>
    <property type="molecule type" value="Genomic_DNA"/>
</dbReference>
<dbReference type="PANTHER" id="PTHR30329">
    <property type="entry name" value="STATOR ELEMENT OF FLAGELLAR MOTOR COMPLEX"/>
    <property type="match status" value="1"/>
</dbReference>
<dbReference type="InterPro" id="IPR050330">
    <property type="entry name" value="Bact_OuterMem_StrucFunc"/>
</dbReference>
<dbReference type="InterPro" id="IPR036737">
    <property type="entry name" value="OmpA-like_sf"/>
</dbReference>
<dbReference type="KEGG" id="sus:Acid_4890"/>
<evidence type="ECO:0000256" key="4">
    <source>
        <dbReference type="PROSITE-ProRule" id="PRU00473"/>
    </source>
</evidence>
<feature type="region of interest" description="Disordered" evidence="5">
    <location>
        <begin position="361"/>
        <end position="388"/>
    </location>
</feature>
<dbReference type="PROSITE" id="PS51123">
    <property type="entry name" value="OMPA_2"/>
    <property type="match status" value="1"/>
</dbReference>
<keyword evidence="2 4" id="KW-0472">Membrane</keyword>
<protein>
    <submittedName>
        <fullName evidence="7">OmpA/MotB domain protein</fullName>
    </submittedName>
</protein>